<dbReference type="STRING" id="1618337.UT28_C0001G0063"/>
<dbReference type="NCBIfam" id="TIGR00964">
    <property type="entry name" value="secE_bact"/>
    <property type="match status" value="1"/>
</dbReference>
<dbReference type="InterPro" id="IPR005807">
    <property type="entry name" value="SecE_bac"/>
</dbReference>
<dbReference type="AlphaFoldDB" id="A0A0G4B4F6"/>
<keyword evidence="5 9" id="KW-0653">Protein transport</keyword>
<proteinExistence type="inferred from homology"/>
<evidence type="ECO:0000256" key="5">
    <source>
        <dbReference type="ARBA" id="ARBA00022927"/>
    </source>
</evidence>
<dbReference type="Pfam" id="PF00584">
    <property type="entry name" value="SecE"/>
    <property type="match status" value="1"/>
</dbReference>
<dbReference type="PANTHER" id="PTHR33910">
    <property type="entry name" value="PROTEIN TRANSLOCASE SUBUNIT SECE"/>
    <property type="match status" value="1"/>
</dbReference>
<dbReference type="GO" id="GO:0008320">
    <property type="term" value="F:protein transmembrane transporter activity"/>
    <property type="evidence" value="ECO:0007669"/>
    <property type="project" value="UniProtKB-UniRule"/>
</dbReference>
<keyword evidence="6 9" id="KW-1133">Transmembrane helix</keyword>
<dbReference type="InterPro" id="IPR038379">
    <property type="entry name" value="SecE_sf"/>
</dbReference>
<evidence type="ECO:0000256" key="7">
    <source>
        <dbReference type="ARBA" id="ARBA00023010"/>
    </source>
</evidence>
<keyword evidence="4 9" id="KW-0812">Transmembrane</keyword>
<accession>A0A0G4B4F6</accession>
<comment type="similarity">
    <text evidence="9">Belongs to the SecE/SEC61-gamma family.</text>
</comment>
<evidence type="ECO:0000256" key="6">
    <source>
        <dbReference type="ARBA" id="ARBA00022989"/>
    </source>
</evidence>
<dbReference type="PROSITE" id="PS01067">
    <property type="entry name" value="SECE_SEC61G"/>
    <property type="match status" value="1"/>
</dbReference>
<dbReference type="Proteomes" id="UP000035648">
    <property type="component" value="Chromosome"/>
</dbReference>
<dbReference type="InterPro" id="IPR001901">
    <property type="entry name" value="Translocase_SecE/Sec61-g"/>
</dbReference>
<comment type="subunit">
    <text evidence="9">Component of the Sec protein translocase complex. Heterotrimer consisting of SecY, SecE and SecG subunits. The heterotrimers can form oligomers, although 1 heterotrimer is thought to be able to translocate proteins. Interacts with the ribosome. Interacts with SecDF, and other proteins may be involved. Interacts with SecA.</text>
</comment>
<evidence type="ECO:0000256" key="8">
    <source>
        <dbReference type="ARBA" id="ARBA00023136"/>
    </source>
</evidence>
<dbReference type="GO" id="GO:0043952">
    <property type="term" value="P:protein transport by the Sec complex"/>
    <property type="evidence" value="ECO:0007669"/>
    <property type="project" value="UniProtKB-UniRule"/>
</dbReference>
<comment type="function">
    <text evidence="9">Essential subunit of the Sec protein translocation channel SecYEG. Clamps together the 2 halves of SecY. May contact the channel plug during translocation.</text>
</comment>
<dbReference type="GO" id="GO:0005886">
    <property type="term" value="C:plasma membrane"/>
    <property type="evidence" value="ECO:0007669"/>
    <property type="project" value="UniProtKB-SubCell"/>
</dbReference>
<dbReference type="GO" id="GO:0065002">
    <property type="term" value="P:intracellular protein transmembrane transport"/>
    <property type="evidence" value="ECO:0007669"/>
    <property type="project" value="UniProtKB-UniRule"/>
</dbReference>
<dbReference type="Gene3D" id="1.20.5.1030">
    <property type="entry name" value="Preprotein translocase secy subunit"/>
    <property type="match status" value="1"/>
</dbReference>
<dbReference type="HAMAP" id="MF_00422">
    <property type="entry name" value="SecE"/>
    <property type="match status" value="1"/>
</dbReference>
<organism evidence="10 11">
    <name type="scientific">Berkelbacteria bacterium GW2011_GWE1_39_12</name>
    <dbReference type="NCBI Taxonomy" id="1618337"/>
    <lineage>
        <taxon>Bacteria</taxon>
        <taxon>Candidatus Berkelbacteria</taxon>
    </lineage>
</organism>
<dbReference type="EMBL" id="CP011213">
    <property type="protein sequence ID" value="AKM81882.1"/>
    <property type="molecule type" value="Genomic_DNA"/>
</dbReference>
<evidence type="ECO:0000256" key="4">
    <source>
        <dbReference type="ARBA" id="ARBA00022692"/>
    </source>
</evidence>
<keyword evidence="8 9" id="KW-0472">Membrane</keyword>
<dbReference type="PATRIC" id="fig|1618337.4.peg.63"/>
<feature type="transmembrane region" description="Helical" evidence="9">
    <location>
        <begin position="32"/>
        <end position="56"/>
    </location>
</feature>
<comment type="subcellular location">
    <subcellularLocation>
        <location evidence="9">Cell membrane</location>
        <topology evidence="9">Single-pass membrane protein</topology>
    </subcellularLocation>
    <subcellularLocation>
        <location evidence="1">Membrane</location>
    </subcellularLocation>
</comment>
<dbReference type="GO" id="GO:0006605">
    <property type="term" value="P:protein targeting"/>
    <property type="evidence" value="ECO:0007669"/>
    <property type="project" value="UniProtKB-UniRule"/>
</dbReference>
<protein>
    <recommendedName>
        <fullName evidence="9">Protein translocase subunit SecE</fullName>
    </recommendedName>
</protein>
<dbReference type="PANTHER" id="PTHR33910:SF1">
    <property type="entry name" value="PROTEIN TRANSLOCASE SUBUNIT SECE"/>
    <property type="match status" value="1"/>
</dbReference>
<evidence type="ECO:0000313" key="11">
    <source>
        <dbReference type="Proteomes" id="UP000035648"/>
    </source>
</evidence>
<sequence>MINAIKKFFIGSYGEFKKVVWPSRKEVTSHTIIVVISTAIAMAIIAAVDFGLFTLVQMLIQGK</sequence>
<name>A0A0G4B4F6_9BACT</name>
<dbReference type="KEGG" id="bbgw:UT28_C0001G0063"/>
<evidence type="ECO:0000256" key="2">
    <source>
        <dbReference type="ARBA" id="ARBA00022448"/>
    </source>
</evidence>
<evidence type="ECO:0000313" key="10">
    <source>
        <dbReference type="EMBL" id="AKM81882.1"/>
    </source>
</evidence>
<keyword evidence="3 9" id="KW-1003">Cell membrane</keyword>
<dbReference type="GO" id="GO:0009306">
    <property type="term" value="P:protein secretion"/>
    <property type="evidence" value="ECO:0007669"/>
    <property type="project" value="UniProtKB-UniRule"/>
</dbReference>
<reference evidence="10 11" key="1">
    <citation type="journal article" date="2015" name="Nature">
        <title>rRNA introns, odd ribosomes, and small enigmatic genomes across a large radiation of phyla.</title>
        <authorList>
            <person name="Brown C.T."/>
            <person name="Hug L.A."/>
            <person name="Thomas B.C."/>
            <person name="Sharon I."/>
            <person name="Castelle C.J."/>
            <person name="Singh A."/>
            <person name="Wilkins M.J."/>
            <person name="Williams K.H."/>
            <person name="Banfield J.F."/>
        </authorList>
    </citation>
    <scope>NUCLEOTIDE SEQUENCE [LARGE SCALE GENOMIC DNA]</scope>
</reference>
<gene>
    <name evidence="9" type="primary">secE</name>
    <name evidence="10" type="ORF">UT28_C0001G0063</name>
</gene>
<evidence type="ECO:0000256" key="1">
    <source>
        <dbReference type="ARBA" id="ARBA00004370"/>
    </source>
</evidence>
<evidence type="ECO:0000256" key="3">
    <source>
        <dbReference type="ARBA" id="ARBA00022475"/>
    </source>
</evidence>
<keyword evidence="7 9" id="KW-0811">Translocation</keyword>
<keyword evidence="2 9" id="KW-0813">Transport</keyword>
<evidence type="ECO:0000256" key="9">
    <source>
        <dbReference type="HAMAP-Rule" id="MF_00422"/>
    </source>
</evidence>